<dbReference type="OrthoDB" id="4085451at2759"/>
<evidence type="ECO:0000313" key="3">
    <source>
        <dbReference type="Proteomes" id="UP000006352"/>
    </source>
</evidence>
<feature type="compositionally biased region" description="Basic and acidic residues" evidence="1">
    <location>
        <begin position="44"/>
        <end position="57"/>
    </location>
</feature>
<evidence type="ECO:0000313" key="2">
    <source>
        <dbReference type="EMBL" id="CCL99234.1"/>
    </source>
</evidence>
<organism evidence="2 3">
    <name type="scientific">Fibroporia radiculosa</name>
    <dbReference type="NCBI Taxonomy" id="599839"/>
    <lineage>
        <taxon>Eukaryota</taxon>
        <taxon>Fungi</taxon>
        <taxon>Dikarya</taxon>
        <taxon>Basidiomycota</taxon>
        <taxon>Agaricomycotina</taxon>
        <taxon>Agaricomycetes</taxon>
        <taxon>Polyporales</taxon>
        <taxon>Fibroporiaceae</taxon>
        <taxon>Fibroporia</taxon>
    </lineage>
</organism>
<dbReference type="InParanoid" id="J4H100"/>
<gene>
    <name evidence="2" type="ORF">FIBRA_01249</name>
</gene>
<sequence>MGGAASKPVRQFPKSVKSSPSWAGARTPNPGEVPSSRPNIPRASETKNEAIERDSRDPQFMANLSKLGAVKVDHRMQTVRPVADGVQNAYRTRLQSEAEATSAKPTRNRLVAASITELLQERKSLTTQEELEKLAERYGIDVEALENLARFVNSPSVDKDSVRRTVNEDGIESLTMKATWVDPDMQEQQLQIRS</sequence>
<dbReference type="GeneID" id="24094145"/>
<keyword evidence="3" id="KW-1185">Reference proteome</keyword>
<dbReference type="EMBL" id="HE796922">
    <property type="protein sequence ID" value="CCL99234.1"/>
    <property type="molecule type" value="Genomic_DNA"/>
</dbReference>
<dbReference type="AlphaFoldDB" id="J4H100"/>
<dbReference type="RefSeq" id="XP_012178517.1">
    <property type="nucleotide sequence ID" value="XM_012323127.1"/>
</dbReference>
<accession>J4H100</accession>
<reference evidence="2 3" key="1">
    <citation type="journal article" date="2012" name="Appl. Environ. Microbiol.">
        <title>Short-read sequencing for genomic analysis of the brown rot fungus Fibroporia radiculosa.</title>
        <authorList>
            <person name="Tang J.D."/>
            <person name="Perkins A.D."/>
            <person name="Sonstegard T.S."/>
            <person name="Schroeder S.G."/>
            <person name="Burgess S.C."/>
            <person name="Diehl S.V."/>
        </authorList>
    </citation>
    <scope>NUCLEOTIDE SEQUENCE [LARGE SCALE GENOMIC DNA]</scope>
    <source>
        <strain evidence="2 3">TFFH 294</strain>
    </source>
</reference>
<name>J4H100_9APHY</name>
<protein>
    <submittedName>
        <fullName evidence="2">Uncharacterized protein</fullName>
    </submittedName>
</protein>
<proteinExistence type="predicted"/>
<dbReference type="HOGENOM" id="CLU_095043_0_0_1"/>
<dbReference type="Proteomes" id="UP000006352">
    <property type="component" value="Unassembled WGS sequence"/>
</dbReference>
<evidence type="ECO:0000256" key="1">
    <source>
        <dbReference type="SAM" id="MobiDB-lite"/>
    </source>
</evidence>
<feature type="region of interest" description="Disordered" evidence="1">
    <location>
        <begin position="1"/>
        <end position="59"/>
    </location>
</feature>